<evidence type="ECO:0000256" key="4">
    <source>
        <dbReference type="SAM" id="MobiDB-lite"/>
    </source>
</evidence>
<dbReference type="SUPFAM" id="SSF49493">
    <property type="entry name" value="HSP40/DnaJ peptide-binding domain"/>
    <property type="match status" value="2"/>
</dbReference>
<feature type="region of interest" description="Disordered" evidence="4">
    <location>
        <begin position="72"/>
        <end position="96"/>
    </location>
</feature>
<dbReference type="FunFam" id="2.60.260.20:FF:000008">
    <property type="entry name" value="Curved DNA-binding protein"/>
    <property type="match status" value="1"/>
</dbReference>
<dbReference type="AlphaFoldDB" id="A0A557RMN7"/>
<dbReference type="GO" id="GO:0051082">
    <property type="term" value="F:unfolded protein binding"/>
    <property type="evidence" value="ECO:0007669"/>
    <property type="project" value="InterPro"/>
</dbReference>
<feature type="region of interest" description="Disordered" evidence="4">
    <location>
        <begin position="122"/>
        <end position="149"/>
    </location>
</feature>
<dbReference type="SMART" id="SM00271">
    <property type="entry name" value="DnaJ"/>
    <property type="match status" value="1"/>
</dbReference>
<sequence>MEYQDYYKTLGVNRDASADEIKKAYRRLARRYHPDVSEEPDAEAQFKRISEAYEVLKDPEKRKLYDQLGENWQAGQDYSPPPGGQRTGSRTTSGFSGGGDFGDFSDFFESIFGRGAAGGFNDPFGEFRGQQRGPDWDRHQGASAQGRDVSAELEVDLEDAYSGATRTVSFTAAGQAQSQRRELKVKIPAGVTDGQRIRLKGQGEASPFGGENGDLLIKILIKPHRHFQLDGKDVHLVLPVAPWEAALGATVAVPTLGGKVELTIPAESQSQKRLRLKGRGMPGKTPGDQYVSLMIVNPPAKTEDAKAAFESFREAFDFDPRASLGSH</sequence>
<dbReference type="InterPro" id="IPR036869">
    <property type="entry name" value="J_dom_sf"/>
</dbReference>
<keyword evidence="7" id="KW-1185">Reference proteome</keyword>
<dbReference type="InterPro" id="IPR008971">
    <property type="entry name" value="HSP40/DnaJ_pept-bd"/>
</dbReference>
<evidence type="ECO:0000256" key="1">
    <source>
        <dbReference type="ARBA" id="ARBA00022490"/>
    </source>
</evidence>
<gene>
    <name evidence="6" type="ORF">FPL11_01700</name>
</gene>
<protein>
    <submittedName>
        <fullName evidence="6">J domain-containing protein</fullName>
    </submittedName>
</protein>
<reference evidence="6 7" key="1">
    <citation type="submission" date="2019-07" db="EMBL/GenBank/DDBJ databases">
        <title>Reclasification of Spiribacter aquaticus.</title>
        <authorList>
            <person name="Leon M.J."/>
            <person name="Sanchez-Porro C."/>
            <person name="Ventosa A."/>
        </authorList>
    </citation>
    <scope>NUCLEOTIDE SEQUENCE [LARGE SCALE GENOMIC DNA]</scope>
    <source>
        <strain evidence="6 7">SP30</strain>
    </source>
</reference>
<evidence type="ECO:0000256" key="2">
    <source>
        <dbReference type="ARBA" id="ARBA00023125"/>
    </source>
</evidence>
<dbReference type="GO" id="GO:0005737">
    <property type="term" value="C:cytoplasm"/>
    <property type="evidence" value="ECO:0007669"/>
    <property type="project" value="TreeGrafter"/>
</dbReference>
<dbReference type="RefSeq" id="WP_144346966.1">
    <property type="nucleotide sequence ID" value="NZ_VMKP01000001.1"/>
</dbReference>
<evidence type="ECO:0000313" key="6">
    <source>
        <dbReference type="EMBL" id="TVO66427.1"/>
    </source>
</evidence>
<comment type="caution">
    <text evidence="6">The sequence shown here is derived from an EMBL/GenBank/DDBJ whole genome shotgun (WGS) entry which is preliminary data.</text>
</comment>
<feature type="domain" description="J" evidence="5">
    <location>
        <begin position="5"/>
        <end position="69"/>
    </location>
</feature>
<organism evidence="6 7">
    <name type="scientific">Spiribacter aquaticus</name>
    <dbReference type="NCBI Taxonomy" id="1935996"/>
    <lineage>
        <taxon>Bacteria</taxon>
        <taxon>Pseudomonadati</taxon>
        <taxon>Pseudomonadota</taxon>
        <taxon>Gammaproteobacteria</taxon>
        <taxon>Chromatiales</taxon>
        <taxon>Ectothiorhodospiraceae</taxon>
        <taxon>Spiribacter</taxon>
    </lineage>
</organism>
<dbReference type="FunFam" id="2.60.260.20:FF:000013">
    <property type="entry name" value="DnaJ subfamily B member 11"/>
    <property type="match status" value="1"/>
</dbReference>
<dbReference type="Pfam" id="PF01556">
    <property type="entry name" value="DnaJ_C"/>
    <property type="match status" value="1"/>
</dbReference>
<dbReference type="Proteomes" id="UP000316688">
    <property type="component" value="Unassembled WGS sequence"/>
</dbReference>
<dbReference type="CDD" id="cd06257">
    <property type="entry name" value="DnaJ"/>
    <property type="match status" value="1"/>
</dbReference>
<dbReference type="PANTHER" id="PTHR43096:SF52">
    <property type="entry name" value="DNAJ HOMOLOG 1, MITOCHONDRIAL-RELATED"/>
    <property type="match status" value="1"/>
</dbReference>
<proteinExistence type="predicted"/>
<evidence type="ECO:0000313" key="7">
    <source>
        <dbReference type="Proteomes" id="UP000316688"/>
    </source>
</evidence>
<dbReference type="GO" id="GO:0042026">
    <property type="term" value="P:protein refolding"/>
    <property type="evidence" value="ECO:0007669"/>
    <property type="project" value="TreeGrafter"/>
</dbReference>
<evidence type="ECO:0000256" key="3">
    <source>
        <dbReference type="ARBA" id="ARBA00023186"/>
    </source>
</evidence>
<dbReference type="Pfam" id="PF00226">
    <property type="entry name" value="DnaJ"/>
    <property type="match status" value="1"/>
</dbReference>
<dbReference type="EMBL" id="VMKP01000001">
    <property type="protein sequence ID" value="TVO66427.1"/>
    <property type="molecule type" value="Genomic_DNA"/>
</dbReference>
<evidence type="ECO:0000259" key="5">
    <source>
        <dbReference type="PROSITE" id="PS50076"/>
    </source>
</evidence>
<dbReference type="InterPro" id="IPR001623">
    <property type="entry name" value="DnaJ_domain"/>
</dbReference>
<dbReference type="PANTHER" id="PTHR43096">
    <property type="entry name" value="DNAJ HOMOLOG 1, MITOCHONDRIAL-RELATED"/>
    <property type="match status" value="1"/>
</dbReference>
<dbReference type="PRINTS" id="PR00625">
    <property type="entry name" value="JDOMAIN"/>
</dbReference>
<dbReference type="SUPFAM" id="SSF46565">
    <property type="entry name" value="Chaperone J-domain"/>
    <property type="match status" value="1"/>
</dbReference>
<dbReference type="PROSITE" id="PS50076">
    <property type="entry name" value="DNAJ_2"/>
    <property type="match status" value="1"/>
</dbReference>
<dbReference type="InterPro" id="IPR018253">
    <property type="entry name" value="DnaJ_domain_CS"/>
</dbReference>
<keyword evidence="2" id="KW-0238">DNA-binding</keyword>
<accession>A0A557RMN7</accession>
<name>A0A557RMN7_9GAMM</name>
<dbReference type="GO" id="GO:0003677">
    <property type="term" value="F:DNA binding"/>
    <property type="evidence" value="ECO:0007669"/>
    <property type="project" value="UniProtKB-KW"/>
</dbReference>
<keyword evidence="3" id="KW-0143">Chaperone</keyword>
<dbReference type="InterPro" id="IPR002939">
    <property type="entry name" value="DnaJ_C"/>
</dbReference>
<dbReference type="Gene3D" id="2.60.260.20">
    <property type="entry name" value="Urease metallochaperone UreE, N-terminal domain"/>
    <property type="match status" value="2"/>
</dbReference>
<dbReference type="PROSITE" id="PS00636">
    <property type="entry name" value="DNAJ_1"/>
    <property type="match status" value="1"/>
</dbReference>
<dbReference type="CDD" id="cd10747">
    <property type="entry name" value="DnaJ_C"/>
    <property type="match status" value="1"/>
</dbReference>
<keyword evidence="1" id="KW-0963">Cytoplasm</keyword>
<dbReference type="Gene3D" id="1.10.287.110">
    <property type="entry name" value="DnaJ domain"/>
    <property type="match status" value="1"/>
</dbReference>